<dbReference type="GO" id="GO:0016301">
    <property type="term" value="F:kinase activity"/>
    <property type="evidence" value="ECO:0007669"/>
    <property type="project" value="UniProtKB-KW"/>
</dbReference>
<keyword evidence="1" id="KW-0418">Kinase</keyword>
<proteinExistence type="predicted"/>
<sequence length="60" mass="6678">QDALPMLSCKSAELLASYEPQRLNDLYAACLKAYPELSTMAKEGWFFSGSGSSFFRIKAH</sequence>
<dbReference type="STRING" id="366522.GCA_001548055_00833"/>
<feature type="non-terminal residue" evidence="1">
    <location>
        <position position="1"/>
    </location>
</feature>
<evidence type="ECO:0000313" key="2">
    <source>
        <dbReference type="Proteomes" id="UP000231638"/>
    </source>
</evidence>
<comment type="caution">
    <text evidence="1">The sequence shown here is derived from an EMBL/GenBank/DDBJ whole genome shotgun (WGS) entry which is preliminary data.</text>
</comment>
<gene>
    <name evidence="1" type="ORF">CFH80_06710</name>
</gene>
<name>A0A2D3WG97_9BACT</name>
<organism evidence="1 2">
    <name type="scientific">Sulfurospirillum cavolei</name>
    <dbReference type="NCBI Taxonomy" id="366522"/>
    <lineage>
        <taxon>Bacteria</taxon>
        <taxon>Pseudomonadati</taxon>
        <taxon>Campylobacterota</taxon>
        <taxon>Epsilonproteobacteria</taxon>
        <taxon>Campylobacterales</taxon>
        <taxon>Sulfurospirillaceae</taxon>
        <taxon>Sulfurospirillum</taxon>
    </lineage>
</organism>
<dbReference type="AlphaFoldDB" id="A0A2D3WG97"/>
<dbReference type="EMBL" id="DLUG01000177">
    <property type="protein sequence ID" value="DAB36099.1"/>
    <property type="molecule type" value="Genomic_DNA"/>
</dbReference>
<accession>A0A2D3WG97</accession>
<keyword evidence="1" id="KW-0808">Transferase</keyword>
<reference evidence="1 2" key="1">
    <citation type="journal article" date="2017" name="Front. Microbiol.">
        <title>Comparative Genomic Analysis of the Class Epsilonproteobacteria and Proposed Reclassification to Epsilonbacteraeota (phyl. nov.).</title>
        <authorList>
            <person name="Waite D.W."/>
            <person name="Vanwonterghem I."/>
            <person name="Rinke C."/>
            <person name="Parks D.H."/>
            <person name="Zhang Y."/>
            <person name="Takai K."/>
            <person name="Sievert S.M."/>
            <person name="Simon J."/>
            <person name="Campbell B.J."/>
            <person name="Hanson T.E."/>
            <person name="Woyke T."/>
            <person name="Klotz M.G."/>
            <person name="Hugenholtz P."/>
        </authorList>
    </citation>
    <scope>NUCLEOTIDE SEQUENCE [LARGE SCALE GENOMIC DNA]</scope>
    <source>
        <strain evidence="1">UBA11420</strain>
    </source>
</reference>
<dbReference type="Proteomes" id="UP000231638">
    <property type="component" value="Unassembled WGS sequence"/>
</dbReference>
<evidence type="ECO:0000313" key="1">
    <source>
        <dbReference type="EMBL" id="DAB36099.1"/>
    </source>
</evidence>
<protein>
    <submittedName>
        <fullName evidence="1">4-(Cytidine 5'-diphospho)-2-C-methyl-D-erythritol kinase</fullName>
    </submittedName>
</protein>